<organism evidence="3 4">
    <name type="scientific">Vibrio ruber (strain DSM 16370 / JCM 11486 / BCRC 17186 / CECT 7878 / LMG 23124 / VR1)</name>
    <dbReference type="NCBI Taxonomy" id="1123498"/>
    <lineage>
        <taxon>Bacteria</taxon>
        <taxon>Pseudomonadati</taxon>
        <taxon>Pseudomonadota</taxon>
        <taxon>Gammaproteobacteria</taxon>
        <taxon>Vibrionales</taxon>
        <taxon>Vibrionaceae</taxon>
        <taxon>Vibrio</taxon>
    </lineage>
</organism>
<feature type="compositionally biased region" description="Basic residues" evidence="2">
    <location>
        <begin position="404"/>
        <end position="416"/>
    </location>
</feature>
<reference evidence="4" key="1">
    <citation type="submission" date="2017-02" db="EMBL/GenBank/DDBJ databases">
        <authorList>
            <person name="Rodrigo-Torres L."/>
            <person name="Arahal R.D."/>
            <person name="Lucena T."/>
        </authorList>
    </citation>
    <scope>NUCLEOTIDE SEQUENCE [LARGE SCALE GENOMIC DNA]</scope>
    <source>
        <strain evidence="4">CECT 7878</strain>
    </source>
</reference>
<feature type="compositionally biased region" description="Basic and acidic residues" evidence="2">
    <location>
        <begin position="385"/>
        <end position="403"/>
    </location>
</feature>
<dbReference type="RefSeq" id="WP_077334412.1">
    <property type="nucleotide sequence ID" value="NZ_FULE01000016.1"/>
</dbReference>
<accession>A0A1R4LFR6</accession>
<dbReference type="AlphaFoldDB" id="A0A1R4LFR6"/>
<evidence type="ECO:0000313" key="4">
    <source>
        <dbReference type="Proteomes" id="UP000188276"/>
    </source>
</evidence>
<protein>
    <submittedName>
        <fullName evidence="3">Uncharacterized protein</fullName>
    </submittedName>
</protein>
<evidence type="ECO:0000256" key="1">
    <source>
        <dbReference type="SAM" id="Coils"/>
    </source>
</evidence>
<dbReference type="Proteomes" id="UP000188276">
    <property type="component" value="Unassembled WGS sequence"/>
</dbReference>
<evidence type="ECO:0000256" key="2">
    <source>
        <dbReference type="SAM" id="MobiDB-lite"/>
    </source>
</evidence>
<keyword evidence="4" id="KW-1185">Reference proteome</keyword>
<gene>
    <name evidence="3" type="ORF">VR7878_01224</name>
</gene>
<feature type="region of interest" description="Disordered" evidence="2">
    <location>
        <begin position="385"/>
        <end position="416"/>
    </location>
</feature>
<dbReference type="EMBL" id="FULE01000016">
    <property type="protein sequence ID" value="SJN55392.1"/>
    <property type="molecule type" value="Genomic_DNA"/>
</dbReference>
<sequence length="416" mass="49115">MSGKKYVANNTKYYNDSNMSEIAHVIRSMLKNKNAFEDLTKNNFGFTFDNEDLNLVQNYQLKLAEAKKQNPSAIQKKSNTFIDSVLVFDHQLMFDLLNSEDGKKQVEQSIKDYMLDFKDKYGFEPIGFQFHLDEGTFFTEKQFNELEDEELKKRLVKTKNEDGEEGYLKQNMHAQAIFLNFNKETGTTCLRKMRKKDWSDCQDLLHKHFEKYGFDRGEPKQHQSKDHKNKDEYLKKLQVEIEKNEELKKDFDKLKSEYSDILDEIIIEGTERELIDKELENYNNLQVLAKTSLKALFSNTPFKNIVKYIEKKEQKVFKYIKKKGSELLELLDIKPSDFLPKPKQKLEVEENQPEPQPEAAQSPEPEPEPEVLTVLEQIEAKREETKERLETMSIEEKKAEVKKQNQKRKYGKRAKN</sequence>
<keyword evidence="1" id="KW-0175">Coiled coil</keyword>
<feature type="coiled-coil region" evidence="1">
    <location>
        <begin position="230"/>
        <end position="264"/>
    </location>
</feature>
<feature type="region of interest" description="Disordered" evidence="2">
    <location>
        <begin position="344"/>
        <end position="370"/>
    </location>
</feature>
<dbReference type="OrthoDB" id="6385396at2"/>
<proteinExistence type="predicted"/>
<name>A0A1R4LFR6_VIBR1</name>
<evidence type="ECO:0000313" key="3">
    <source>
        <dbReference type="EMBL" id="SJN55392.1"/>
    </source>
</evidence>